<dbReference type="Pfam" id="PF07534">
    <property type="entry name" value="TLD"/>
    <property type="match status" value="1"/>
</dbReference>
<dbReference type="InterPro" id="IPR006571">
    <property type="entry name" value="TLDc_dom"/>
</dbReference>
<keyword evidence="3" id="KW-1185">Reference proteome</keyword>
<comment type="caution">
    <text evidence="2">The sequence shown here is derived from an EMBL/GenBank/DDBJ whole genome shotgun (WGS) entry which is preliminary data.</text>
</comment>
<evidence type="ECO:0000313" key="3">
    <source>
        <dbReference type="Proteomes" id="UP001149090"/>
    </source>
</evidence>
<gene>
    <name evidence="2" type="ORF">M0811_04565</name>
</gene>
<organism evidence="2 3">
    <name type="scientific">Anaeramoeba ignava</name>
    <name type="common">Anaerobic marine amoeba</name>
    <dbReference type="NCBI Taxonomy" id="1746090"/>
    <lineage>
        <taxon>Eukaryota</taxon>
        <taxon>Metamonada</taxon>
        <taxon>Anaeramoebidae</taxon>
        <taxon>Anaeramoeba</taxon>
    </lineage>
</organism>
<sequence>MINSFPKMKLGFSAKRDGFDSKKWHDICDNRGKTLIIIKTKDNFIFGGFTEVGWTAKKSKWRKKDRKNSSGYIIDPKAFIFSLRNDKNDRKPERFTIKKGKEEIAIYYDQNFAPNFGEDLEFYSDFQPIQSNFGESYNLPNGIKYGTDKARSYLAGSYDEWEVDEFETYLI</sequence>
<name>A0A9Q0LTP9_ANAIG</name>
<accession>A0A9Q0LTP9</accession>
<dbReference type="EMBL" id="JAPDFW010000044">
    <property type="protein sequence ID" value="KAJ5078842.1"/>
    <property type="molecule type" value="Genomic_DNA"/>
</dbReference>
<evidence type="ECO:0000259" key="1">
    <source>
        <dbReference type="PROSITE" id="PS51886"/>
    </source>
</evidence>
<feature type="domain" description="TLDc" evidence="1">
    <location>
        <begin position="1"/>
        <end position="171"/>
    </location>
</feature>
<evidence type="ECO:0000313" key="2">
    <source>
        <dbReference type="EMBL" id="KAJ5078842.1"/>
    </source>
</evidence>
<dbReference type="AlphaFoldDB" id="A0A9Q0LTP9"/>
<protein>
    <submittedName>
        <fullName evidence="2">Pep-cterm sorting domain-containing protein</fullName>
    </submittedName>
</protein>
<dbReference type="OrthoDB" id="25620at2759"/>
<proteinExistence type="predicted"/>
<dbReference type="PROSITE" id="PS51886">
    <property type="entry name" value="TLDC"/>
    <property type="match status" value="1"/>
</dbReference>
<dbReference type="Proteomes" id="UP001149090">
    <property type="component" value="Unassembled WGS sequence"/>
</dbReference>
<reference evidence="2" key="1">
    <citation type="submission" date="2022-10" db="EMBL/GenBank/DDBJ databases">
        <title>Novel sulphate-reducing endosymbionts in the free-living metamonad Anaeramoeba.</title>
        <authorList>
            <person name="Jerlstrom-Hultqvist J."/>
            <person name="Cepicka I."/>
            <person name="Gallot-Lavallee L."/>
            <person name="Salas-Leiva D."/>
            <person name="Curtis B.A."/>
            <person name="Zahonova K."/>
            <person name="Pipaliya S."/>
            <person name="Dacks J."/>
            <person name="Roger A.J."/>
        </authorList>
    </citation>
    <scope>NUCLEOTIDE SEQUENCE</scope>
    <source>
        <strain evidence="2">BMAN</strain>
    </source>
</reference>